<name>A0ACD3RVR3_LARCR</name>
<dbReference type="EMBL" id="CM011674">
    <property type="protein sequence ID" value="TMS23395.1"/>
    <property type="molecule type" value="Genomic_DNA"/>
</dbReference>
<dbReference type="Proteomes" id="UP000793456">
    <property type="component" value="Chromosome I"/>
</dbReference>
<proteinExistence type="predicted"/>
<organism evidence="1 2">
    <name type="scientific">Larimichthys crocea</name>
    <name type="common">Large yellow croaker</name>
    <name type="synonym">Pseudosciaena crocea</name>
    <dbReference type="NCBI Taxonomy" id="215358"/>
    <lineage>
        <taxon>Eukaryota</taxon>
        <taxon>Metazoa</taxon>
        <taxon>Chordata</taxon>
        <taxon>Craniata</taxon>
        <taxon>Vertebrata</taxon>
        <taxon>Euteleostomi</taxon>
        <taxon>Actinopterygii</taxon>
        <taxon>Neopterygii</taxon>
        <taxon>Teleostei</taxon>
        <taxon>Neoteleostei</taxon>
        <taxon>Acanthomorphata</taxon>
        <taxon>Eupercaria</taxon>
        <taxon>Sciaenidae</taxon>
        <taxon>Larimichthys</taxon>
    </lineage>
</organism>
<keyword evidence="2" id="KW-1185">Reference proteome</keyword>
<reference evidence="1" key="1">
    <citation type="submission" date="2018-11" db="EMBL/GenBank/DDBJ databases">
        <title>The sequence and de novo assembly of Larimichthys crocea genome using PacBio and Hi-C technologies.</title>
        <authorList>
            <person name="Xu P."/>
            <person name="Chen B."/>
            <person name="Zhou Z."/>
            <person name="Ke Q."/>
            <person name="Wu Y."/>
            <person name="Bai H."/>
            <person name="Pu F."/>
        </authorList>
    </citation>
    <scope>NUCLEOTIDE SEQUENCE</scope>
    <source>
        <tissue evidence="1">Muscle</tissue>
    </source>
</reference>
<accession>A0ACD3RVR3</accession>
<sequence length="663" mass="74719">MDSALPALTRKTKTFGLLNVKKLLAGQTVSPRRDKGERRNRMSLMDHAGVRPITAVAWTSNSSTCPKDFTLITITEDGASANFTRSFGKSGYYLCYSKDMAGGMVVSDIQLISDKESIPHGYCYIAEHLEPKANVSKKKRVCVRVVPVGSVDTAVLDIKLTGKSKMMLQHHTYVGDVHGYVLWCRKGYFSGPKPQAKPRSVSLDLRRLSLEQQTGPLPLRPSNPPPPLPPNKLSQRRRSLHSKDNFDKPADASFQGITALDGVPFNIHPKFDVQANETALQLNSQLNNIRIKSLQDIENEICATEEYGERAAVEEEKNTENTDYRRWLESMEYFMMPTEKMPPSLQQFKKTEKDVIGGLCSLANIPLSPETAQDQERRIRREIANSNERRRMQSINAGFQSLKTLLPHTDGEKLSKAAILQQTADYIFALEQEKTQLLAQNNQLKRFIQEFSGSSPKRRRAEEKDEGIGSPDTLEEEKVEELRREMLELRQQLDKERSARMQMEEQVRSLDTQLHPERLKVITQQVEEEQAILQSQTLLRLQQIHAADRQTHSPQVLAPPTPPAPTHHPTVIVPAPTLTQQPHHHVTVVTMSPSVHTNTVSTSRQNLDTIVQAIQHIERAQERRASAEEEQRRAVIVSPAHVAMDTACSDTDTDTEGEDCSMN</sequence>
<evidence type="ECO:0000313" key="2">
    <source>
        <dbReference type="Proteomes" id="UP000793456"/>
    </source>
</evidence>
<evidence type="ECO:0000313" key="1">
    <source>
        <dbReference type="EMBL" id="TMS23395.1"/>
    </source>
</evidence>
<comment type="caution">
    <text evidence="1">The sequence shown here is derived from an EMBL/GenBank/DDBJ whole genome shotgun (WGS) entry which is preliminary data.</text>
</comment>
<gene>
    <name evidence="1" type="ORF">E3U43_008701</name>
</gene>
<protein>
    <submittedName>
        <fullName evidence="1">Uncharacterized protein</fullName>
    </submittedName>
</protein>